<sequence length="67" mass="7639">MFASDHRSSGFNVWRPISTTAPSLSKCYETKATKKFDHNAKEKLRRTKLNDAYSSLKSLLPDAYISK</sequence>
<dbReference type="Proteomes" id="UP001202328">
    <property type="component" value="Unassembled WGS sequence"/>
</dbReference>
<dbReference type="Pfam" id="PF00010">
    <property type="entry name" value="HLH"/>
    <property type="match status" value="1"/>
</dbReference>
<dbReference type="SUPFAM" id="SSF47459">
    <property type="entry name" value="HLH, helix-loop-helix DNA-binding domain"/>
    <property type="match status" value="1"/>
</dbReference>
<dbReference type="PROSITE" id="PS50888">
    <property type="entry name" value="BHLH"/>
    <property type="match status" value="1"/>
</dbReference>
<organism evidence="4 5">
    <name type="scientific">Papaver atlanticum</name>
    <dbReference type="NCBI Taxonomy" id="357466"/>
    <lineage>
        <taxon>Eukaryota</taxon>
        <taxon>Viridiplantae</taxon>
        <taxon>Streptophyta</taxon>
        <taxon>Embryophyta</taxon>
        <taxon>Tracheophyta</taxon>
        <taxon>Spermatophyta</taxon>
        <taxon>Magnoliopsida</taxon>
        <taxon>Ranunculales</taxon>
        <taxon>Papaveraceae</taxon>
        <taxon>Papaveroideae</taxon>
        <taxon>Papaver</taxon>
    </lineage>
</organism>
<evidence type="ECO:0000256" key="2">
    <source>
        <dbReference type="ARBA" id="ARBA00023163"/>
    </source>
</evidence>
<evidence type="ECO:0000313" key="5">
    <source>
        <dbReference type="Proteomes" id="UP001202328"/>
    </source>
</evidence>
<accession>A0AAD4SP92</accession>
<evidence type="ECO:0000256" key="1">
    <source>
        <dbReference type="ARBA" id="ARBA00023015"/>
    </source>
</evidence>
<reference evidence="4" key="1">
    <citation type="submission" date="2022-04" db="EMBL/GenBank/DDBJ databases">
        <title>A functionally conserved STORR gene fusion in Papaver species that diverged 16.8 million years ago.</title>
        <authorList>
            <person name="Catania T."/>
        </authorList>
    </citation>
    <scope>NUCLEOTIDE SEQUENCE</scope>
    <source>
        <strain evidence="4">S-188037</strain>
    </source>
</reference>
<feature type="domain" description="BHLH" evidence="3">
    <location>
        <begin position="33"/>
        <end position="67"/>
    </location>
</feature>
<evidence type="ECO:0000259" key="3">
    <source>
        <dbReference type="PROSITE" id="PS50888"/>
    </source>
</evidence>
<comment type="caution">
    <text evidence="4">The sequence shown here is derived from an EMBL/GenBank/DDBJ whole genome shotgun (WGS) entry which is preliminary data.</text>
</comment>
<dbReference type="InterPro" id="IPR036638">
    <property type="entry name" value="HLH_DNA-bd_sf"/>
</dbReference>
<dbReference type="GO" id="GO:0046983">
    <property type="term" value="F:protein dimerization activity"/>
    <property type="evidence" value="ECO:0007669"/>
    <property type="project" value="InterPro"/>
</dbReference>
<dbReference type="InterPro" id="IPR011598">
    <property type="entry name" value="bHLH_dom"/>
</dbReference>
<proteinExistence type="predicted"/>
<name>A0AAD4SP92_9MAGN</name>
<evidence type="ECO:0000313" key="4">
    <source>
        <dbReference type="EMBL" id="KAI3913427.1"/>
    </source>
</evidence>
<dbReference type="Gene3D" id="4.10.280.10">
    <property type="entry name" value="Helix-loop-helix DNA-binding domain"/>
    <property type="match status" value="1"/>
</dbReference>
<gene>
    <name evidence="4" type="ORF">MKW98_003906</name>
</gene>
<keyword evidence="1" id="KW-0805">Transcription regulation</keyword>
<protein>
    <recommendedName>
        <fullName evidence="3">BHLH domain-containing protein</fullName>
    </recommendedName>
</protein>
<dbReference type="EMBL" id="JAJJMB010009474">
    <property type="protein sequence ID" value="KAI3913427.1"/>
    <property type="molecule type" value="Genomic_DNA"/>
</dbReference>
<keyword evidence="5" id="KW-1185">Reference proteome</keyword>
<keyword evidence="2" id="KW-0804">Transcription</keyword>
<dbReference type="AlphaFoldDB" id="A0AAD4SP92"/>
<feature type="non-terminal residue" evidence="4">
    <location>
        <position position="67"/>
    </location>
</feature>